<dbReference type="GO" id="GO:0042773">
    <property type="term" value="P:ATP synthesis coupled electron transport"/>
    <property type="evidence" value="ECO:0007669"/>
    <property type="project" value="TreeGrafter"/>
</dbReference>
<accession>A0A6C0MGU2</accession>
<dbReference type="AlphaFoldDB" id="A0A6C0MGU2"/>
<protein>
    <recommendedName>
        <fullName evidence="4 18">Cytochrome c oxidase subunit 2</fullName>
    </recommendedName>
</protein>
<evidence type="ECO:0000256" key="12">
    <source>
        <dbReference type="ARBA" id="ARBA00022982"/>
    </source>
</evidence>
<keyword evidence="7 18" id="KW-0812">Transmembrane</keyword>
<dbReference type="InterPro" id="IPR001505">
    <property type="entry name" value="Copper_CuA"/>
</dbReference>
<dbReference type="InterPro" id="IPR045187">
    <property type="entry name" value="CcO_II"/>
</dbReference>
<dbReference type="InterPro" id="IPR011759">
    <property type="entry name" value="Cyt_c_oxidase_su2_TM_dom"/>
</dbReference>
<keyword evidence="6 18" id="KW-0679">Respiratory chain</keyword>
<evidence type="ECO:0000256" key="6">
    <source>
        <dbReference type="ARBA" id="ARBA00022660"/>
    </source>
</evidence>
<keyword evidence="13 19" id="KW-1133">Transmembrane helix</keyword>
<dbReference type="CDD" id="cd13912">
    <property type="entry name" value="CcO_II_C"/>
    <property type="match status" value="1"/>
</dbReference>
<gene>
    <name evidence="22" type="primary">COX2</name>
</gene>
<keyword evidence="10" id="KW-0460">Magnesium</keyword>
<evidence type="ECO:0000256" key="16">
    <source>
        <dbReference type="ARBA" id="ARBA00023136"/>
    </source>
</evidence>
<dbReference type="InterPro" id="IPR002429">
    <property type="entry name" value="CcO_II-like_C"/>
</dbReference>
<sequence length="225" mass="26702">MLNWNMYMFQDALSPIMEQLMMFHDHSMMIIMMITTSVMLMMMSLYLNKFSNRYMLEGQMIELVWTIIPAVMLIFIALPSLRILYLLEEINKPMITIKTIGHQWFWSYEYYDYKEIEFDSYMKNTNNLMNNEFRLLENDNRLILPFNSKIRLLVSSTDVIHSWTIPSLGVKIDANPGRINQGMMMMLRPGLYYGQCSEICGSNHSFMPITIESINMKSFINWLKN</sequence>
<evidence type="ECO:0000259" key="20">
    <source>
        <dbReference type="PROSITE" id="PS50857"/>
    </source>
</evidence>
<comment type="subcellular location">
    <subcellularLocation>
        <location evidence="1 18">Mitochondrion inner membrane</location>
        <topology evidence="1 18">Multi-pass membrane protein</topology>
    </subcellularLocation>
</comment>
<dbReference type="InterPro" id="IPR014222">
    <property type="entry name" value="Cyt_c_oxidase_su2"/>
</dbReference>
<feature type="transmembrane region" description="Helical" evidence="19">
    <location>
        <begin position="27"/>
        <end position="47"/>
    </location>
</feature>
<evidence type="ECO:0000256" key="1">
    <source>
        <dbReference type="ARBA" id="ARBA00004448"/>
    </source>
</evidence>
<comment type="cofactor">
    <cofactor evidence="18">
        <name>Cu cation</name>
        <dbReference type="ChEBI" id="CHEBI:23378"/>
    </cofactor>
    <text evidence="18">Binds a copper A center.</text>
</comment>
<dbReference type="Gene3D" id="1.10.287.90">
    <property type="match status" value="1"/>
</dbReference>
<evidence type="ECO:0000256" key="11">
    <source>
        <dbReference type="ARBA" id="ARBA00022967"/>
    </source>
</evidence>
<evidence type="ECO:0000256" key="14">
    <source>
        <dbReference type="ARBA" id="ARBA00023008"/>
    </source>
</evidence>
<reference evidence="22" key="1">
    <citation type="journal article" date="2020" name="Int. J. Biol. Macromol.">
        <title>Comparative mitogenomes of six species in the subfamily Iassinae (Hemiptera: Cicadellidae) and phylogenetic analysis.</title>
        <authorList>
            <person name="Wang J."/>
            <person name="Wu Y."/>
            <person name="Dai R."/>
            <person name="Yang M."/>
        </authorList>
    </citation>
    <scope>NUCLEOTIDE SEQUENCE</scope>
</reference>
<dbReference type="PROSITE" id="PS50857">
    <property type="entry name" value="COX2_CUA"/>
    <property type="match status" value="1"/>
</dbReference>
<feature type="domain" description="Cytochrome oxidase subunit II transmembrane region profile" evidence="21">
    <location>
        <begin position="1"/>
        <end position="91"/>
    </location>
</feature>
<dbReference type="PROSITE" id="PS50999">
    <property type="entry name" value="COX2_TM"/>
    <property type="match status" value="1"/>
</dbReference>
<dbReference type="PANTHER" id="PTHR22888">
    <property type="entry name" value="CYTOCHROME C OXIDASE, SUBUNIT II"/>
    <property type="match status" value="1"/>
</dbReference>
<evidence type="ECO:0000256" key="17">
    <source>
        <dbReference type="ARBA" id="ARBA00049512"/>
    </source>
</evidence>
<comment type="function">
    <text evidence="18">Component of the cytochrome c oxidase, the last enzyme in the mitochondrial electron transport chain which drives oxidative phosphorylation. The respiratory chain contains 3 multisubunit complexes succinate dehydrogenase (complex II, CII), ubiquinol-cytochrome c oxidoreductase (cytochrome b-c1 complex, complex III, CIII) and cytochrome c oxidase (complex IV, CIV), that cooperate to transfer electrons derived from NADH and succinate to molecular oxygen, creating an electrochemical gradient over the inner membrane that drives transmembrane transport and the ATP synthase. Cytochrome c oxidase is the component of the respiratory chain that catalyzes the reduction of oxygen to water. Electrons originating from reduced cytochrome c in the intermembrane space (IMS) are transferred via the dinuclear copper A center (CU(A)) of subunit 2 and heme A of subunit 1 to the active site in subunit 1, a binuclear center (BNC) formed by heme A3 and copper B (CU(B)). The BNC reduces molecular oxygen to 2 water molecules using 4 electrons from cytochrome c in the IMS and 4 protons from the mitochondrial matrix.</text>
</comment>
<keyword evidence="12 18" id="KW-0249">Electron transport</keyword>
<keyword evidence="9 18" id="KW-0999">Mitochondrion inner membrane</keyword>
<dbReference type="GO" id="GO:0005507">
    <property type="term" value="F:copper ion binding"/>
    <property type="evidence" value="ECO:0007669"/>
    <property type="project" value="InterPro"/>
</dbReference>
<comment type="catalytic activity">
    <reaction evidence="17">
        <text>4 Fe(II)-[cytochrome c] + O2 + 8 H(+)(in) = 4 Fe(III)-[cytochrome c] + 2 H2O + 4 H(+)(out)</text>
        <dbReference type="Rhea" id="RHEA:11436"/>
        <dbReference type="Rhea" id="RHEA-COMP:10350"/>
        <dbReference type="Rhea" id="RHEA-COMP:14399"/>
        <dbReference type="ChEBI" id="CHEBI:15377"/>
        <dbReference type="ChEBI" id="CHEBI:15378"/>
        <dbReference type="ChEBI" id="CHEBI:15379"/>
        <dbReference type="ChEBI" id="CHEBI:29033"/>
        <dbReference type="ChEBI" id="CHEBI:29034"/>
        <dbReference type="EC" id="7.1.1.9"/>
    </reaction>
    <physiologicalReaction direction="left-to-right" evidence="17">
        <dbReference type="Rhea" id="RHEA:11437"/>
    </physiologicalReaction>
</comment>
<dbReference type="PROSITE" id="PS00078">
    <property type="entry name" value="COX2"/>
    <property type="match status" value="1"/>
</dbReference>
<feature type="domain" description="Cytochrome oxidase subunit II copper A binding" evidence="20">
    <location>
        <begin position="92"/>
        <end position="225"/>
    </location>
</feature>
<evidence type="ECO:0000256" key="9">
    <source>
        <dbReference type="ARBA" id="ARBA00022792"/>
    </source>
</evidence>
<evidence type="ECO:0000256" key="18">
    <source>
        <dbReference type="RuleBase" id="RU000457"/>
    </source>
</evidence>
<dbReference type="Pfam" id="PF02790">
    <property type="entry name" value="COX2_TM"/>
    <property type="match status" value="1"/>
</dbReference>
<evidence type="ECO:0000256" key="15">
    <source>
        <dbReference type="ARBA" id="ARBA00023128"/>
    </source>
</evidence>
<dbReference type="NCBIfam" id="TIGR02866">
    <property type="entry name" value="CoxB"/>
    <property type="match status" value="1"/>
</dbReference>
<evidence type="ECO:0000313" key="22">
    <source>
        <dbReference type="EMBL" id="QHV34322.1"/>
    </source>
</evidence>
<dbReference type="SUPFAM" id="SSF49503">
    <property type="entry name" value="Cupredoxins"/>
    <property type="match status" value="1"/>
</dbReference>
<dbReference type="GO" id="GO:0005743">
    <property type="term" value="C:mitochondrial inner membrane"/>
    <property type="evidence" value="ECO:0007669"/>
    <property type="project" value="UniProtKB-SubCell"/>
</dbReference>
<keyword evidence="8 18" id="KW-0479">Metal-binding</keyword>
<evidence type="ECO:0000256" key="10">
    <source>
        <dbReference type="ARBA" id="ARBA00022842"/>
    </source>
</evidence>
<dbReference type="GO" id="GO:0016491">
    <property type="term" value="F:oxidoreductase activity"/>
    <property type="evidence" value="ECO:0007669"/>
    <property type="project" value="InterPro"/>
</dbReference>
<dbReference type="InterPro" id="IPR008972">
    <property type="entry name" value="Cupredoxin"/>
</dbReference>
<evidence type="ECO:0000256" key="13">
    <source>
        <dbReference type="ARBA" id="ARBA00022989"/>
    </source>
</evidence>
<dbReference type="Pfam" id="PF00116">
    <property type="entry name" value="COX2"/>
    <property type="match status" value="1"/>
</dbReference>
<dbReference type="InterPro" id="IPR034210">
    <property type="entry name" value="CcO_II_C"/>
</dbReference>
<evidence type="ECO:0000256" key="5">
    <source>
        <dbReference type="ARBA" id="ARBA00022448"/>
    </source>
</evidence>
<evidence type="ECO:0000256" key="2">
    <source>
        <dbReference type="ARBA" id="ARBA00007866"/>
    </source>
</evidence>
<evidence type="ECO:0000259" key="21">
    <source>
        <dbReference type="PROSITE" id="PS50999"/>
    </source>
</evidence>
<organism evidence="22">
    <name type="scientific">Gessius rufidorsus</name>
    <dbReference type="NCBI Taxonomy" id="1971641"/>
    <lineage>
        <taxon>Eukaryota</taxon>
        <taxon>Metazoa</taxon>
        <taxon>Ecdysozoa</taxon>
        <taxon>Arthropoda</taxon>
        <taxon>Hexapoda</taxon>
        <taxon>Insecta</taxon>
        <taxon>Pterygota</taxon>
        <taxon>Neoptera</taxon>
        <taxon>Paraneoptera</taxon>
        <taxon>Hemiptera</taxon>
        <taxon>Auchenorrhyncha</taxon>
        <taxon>Membracoidea</taxon>
        <taxon>Cicadellidae</taxon>
        <taxon>Iassinae</taxon>
        <taxon>Gessius</taxon>
    </lineage>
</organism>
<dbReference type="InterPro" id="IPR036257">
    <property type="entry name" value="Cyt_c_oxidase_su2_TM_sf"/>
</dbReference>
<keyword evidence="16 18" id="KW-0472">Membrane</keyword>
<dbReference type="PANTHER" id="PTHR22888:SF9">
    <property type="entry name" value="CYTOCHROME C OXIDASE SUBUNIT 2"/>
    <property type="match status" value="1"/>
</dbReference>
<geneLocation type="mitochondrion" evidence="22"/>
<dbReference type="SUPFAM" id="SSF81464">
    <property type="entry name" value="Cytochrome c oxidase subunit II-like, transmembrane region"/>
    <property type="match status" value="1"/>
</dbReference>
<dbReference type="FunFam" id="2.60.40.420:FF:000001">
    <property type="entry name" value="Cytochrome c oxidase subunit 2"/>
    <property type="match status" value="1"/>
</dbReference>
<dbReference type="EMBL" id="MN577633">
    <property type="protein sequence ID" value="QHV34322.1"/>
    <property type="molecule type" value="Genomic_DNA"/>
</dbReference>
<comment type="subunit">
    <text evidence="3">Component of the cytochrome c oxidase (complex IV, CIV), a multisubunit enzyme composed of a catalytic core of 3 subunits and several supernumerary subunits. The complex exists as a monomer or a dimer and forms supercomplexes (SCs) in the inner mitochondrial membrane with ubiquinol-cytochrome c oxidoreductase (cytochrome b-c1 complex, complex III, CIII).</text>
</comment>
<dbReference type="Gene3D" id="2.60.40.420">
    <property type="entry name" value="Cupredoxins - blue copper proteins"/>
    <property type="match status" value="1"/>
</dbReference>
<evidence type="ECO:0000256" key="3">
    <source>
        <dbReference type="ARBA" id="ARBA00011164"/>
    </source>
</evidence>
<proteinExistence type="inferred from homology"/>
<evidence type="ECO:0000256" key="7">
    <source>
        <dbReference type="ARBA" id="ARBA00022692"/>
    </source>
</evidence>
<dbReference type="PRINTS" id="PR01166">
    <property type="entry name" value="CYCOXIDASEII"/>
</dbReference>
<keyword evidence="5 18" id="KW-0813">Transport</keyword>
<keyword evidence="11" id="KW-1278">Translocase</keyword>
<comment type="similarity">
    <text evidence="2 18">Belongs to the cytochrome c oxidase subunit 2 family.</text>
</comment>
<keyword evidence="14 18" id="KW-0186">Copper</keyword>
<keyword evidence="15 18" id="KW-0496">Mitochondrion</keyword>
<dbReference type="GO" id="GO:0004129">
    <property type="term" value="F:cytochrome-c oxidase activity"/>
    <property type="evidence" value="ECO:0007669"/>
    <property type="project" value="UniProtKB-EC"/>
</dbReference>
<feature type="transmembrane region" description="Helical" evidence="19">
    <location>
        <begin position="67"/>
        <end position="87"/>
    </location>
</feature>
<evidence type="ECO:0000256" key="4">
    <source>
        <dbReference type="ARBA" id="ARBA00015946"/>
    </source>
</evidence>
<name>A0A6C0MGU2_9HEMI</name>
<evidence type="ECO:0000256" key="19">
    <source>
        <dbReference type="SAM" id="Phobius"/>
    </source>
</evidence>
<evidence type="ECO:0000256" key="8">
    <source>
        <dbReference type="ARBA" id="ARBA00022723"/>
    </source>
</evidence>